<keyword evidence="10" id="KW-0406">Ion transport</keyword>
<proteinExistence type="inferred from homology"/>
<keyword evidence="5" id="KW-0997">Cell inner membrane</keyword>
<evidence type="ECO:0000256" key="12">
    <source>
        <dbReference type="PIRSR" id="PIRSR006247-1"/>
    </source>
</evidence>
<evidence type="ECO:0000313" key="15">
    <source>
        <dbReference type="Proteomes" id="UP000681035"/>
    </source>
</evidence>
<evidence type="ECO:0000256" key="2">
    <source>
        <dbReference type="ARBA" id="ARBA00009137"/>
    </source>
</evidence>
<feature type="transmembrane region" description="Helical" evidence="13">
    <location>
        <begin position="181"/>
        <end position="202"/>
    </location>
</feature>
<dbReference type="RefSeq" id="WP_213541964.1">
    <property type="nucleotide sequence ID" value="NZ_AP023418.1"/>
</dbReference>
<feature type="transmembrane region" description="Helical" evidence="13">
    <location>
        <begin position="68"/>
        <end position="89"/>
    </location>
</feature>
<keyword evidence="7 13" id="KW-0812">Transmembrane</keyword>
<protein>
    <submittedName>
        <fullName evidence="14">Potassium transporter KefA</fullName>
    </submittedName>
</protein>
<feature type="binding site" evidence="12">
    <location>
        <position position="314"/>
    </location>
    <ligand>
        <name>K(+)</name>
        <dbReference type="ChEBI" id="CHEBI:29103"/>
    </ligand>
</feature>
<accession>A0A810Q6W2</accession>
<dbReference type="PIRSF" id="PIRSF006247">
    <property type="entry name" value="TrkH"/>
    <property type="match status" value="1"/>
</dbReference>
<organism evidence="14 15">
    <name type="scientific">Vescimonas coprocola</name>
    <dbReference type="NCBI Taxonomy" id="2714355"/>
    <lineage>
        <taxon>Bacteria</taxon>
        <taxon>Bacillati</taxon>
        <taxon>Bacillota</taxon>
        <taxon>Clostridia</taxon>
        <taxon>Eubacteriales</taxon>
        <taxon>Oscillospiraceae</taxon>
        <taxon>Vescimonas</taxon>
    </lineage>
</organism>
<evidence type="ECO:0000256" key="7">
    <source>
        <dbReference type="ARBA" id="ARBA00022692"/>
    </source>
</evidence>
<evidence type="ECO:0000256" key="8">
    <source>
        <dbReference type="ARBA" id="ARBA00022958"/>
    </source>
</evidence>
<feature type="binding site" evidence="12">
    <location>
        <position position="110"/>
    </location>
    <ligand>
        <name>K(+)</name>
        <dbReference type="ChEBI" id="CHEBI:29103"/>
    </ligand>
</feature>
<gene>
    <name evidence="14" type="ORF">MM50RIKEN_09640</name>
</gene>
<feature type="transmembrane region" description="Helical" evidence="13">
    <location>
        <begin position="126"/>
        <end position="147"/>
    </location>
</feature>
<feature type="binding site" evidence="12">
    <location>
        <position position="313"/>
    </location>
    <ligand>
        <name>K(+)</name>
        <dbReference type="ChEBI" id="CHEBI:29103"/>
    </ligand>
</feature>
<dbReference type="PANTHER" id="PTHR32024:SF2">
    <property type="entry name" value="TRK SYSTEM POTASSIUM UPTAKE PROTEIN TRKG-RELATED"/>
    <property type="match status" value="1"/>
</dbReference>
<dbReference type="GO" id="GO:0015379">
    <property type="term" value="F:potassium:chloride symporter activity"/>
    <property type="evidence" value="ECO:0007669"/>
    <property type="project" value="InterPro"/>
</dbReference>
<dbReference type="KEGG" id="vcop:MM50RIKEN_09640"/>
<comment type="subcellular location">
    <subcellularLocation>
        <location evidence="1">Cell inner membrane</location>
        <topology evidence="1">Multi-pass membrane protein</topology>
    </subcellularLocation>
</comment>
<dbReference type="GO" id="GO:0046872">
    <property type="term" value="F:metal ion binding"/>
    <property type="evidence" value="ECO:0007669"/>
    <property type="project" value="UniProtKB-KW"/>
</dbReference>
<evidence type="ECO:0000256" key="11">
    <source>
        <dbReference type="ARBA" id="ARBA00023136"/>
    </source>
</evidence>
<evidence type="ECO:0000256" key="9">
    <source>
        <dbReference type="ARBA" id="ARBA00022989"/>
    </source>
</evidence>
<evidence type="ECO:0000256" key="10">
    <source>
        <dbReference type="ARBA" id="ARBA00023065"/>
    </source>
</evidence>
<feature type="transmembrane region" description="Helical" evidence="13">
    <location>
        <begin position="453"/>
        <end position="473"/>
    </location>
</feature>
<feature type="transmembrane region" description="Helical" evidence="13">
    <location>
        <begin position="270"/>
        <end position="290"/>
    </location>
</feature>
<evidence type="ECO:0000256" key="1">
    <source>
        <dbReference type="ARBA" id="ARBA00004429"/>
    </source>
</evidence>
<feature type="binding site" evidence="12">
    <location>
        <position position="430"/>
    </location>
    <ligand>
        <name>K(+)</name>
        <dbReference type="ChEBI" id="CHEBI:29103"/>
    </ligand>
</feature>
<feature type="transmembrane region" description="Helical" evidence="13">
    <location>
        <begin position="326"/>
        <end position="349"/>
    </location>
</feature>
<feature type="transmembrane region" description="Helical" evidence="13">
    <location>
        <begin position="38"/>
        <end position="56"/>
    </location>
</feature>
<reference evidence="14" key="1">
    <citation type="submission" date="2020-09" db="EMBL/GenBank/DDBJ databases">
        <title>New species isolated from human feces.</title>
        <authorList>
            <person name="Kitahara M."/>
            <person name="Shigeno Y."/>
            <person name="Shime M."/>
            <person name="Matsumoto Y."/>
            <person name="Nakamura S."/>
            <person name="Motooka D."/>
            <person name="Fukuoka S."/>
            <person name="Nishikawa H."/>
            <person name="Benno Y."/>
        </authorList>
    </citation>
    <scope>NUCLEOTIDE SEQUENCE</scope>
    <source>
        <strain evidence="14">MM50</strain>
    </source>
</reference>
<feature type="transmembrane region" description="Helical" evidence="13">
    <location>
        <begin position="12"/>
        <end position="32"/>
    </location>
</feature>
<keyword evidence="6" id="KW-0633">Potassium transport</keyword>
<feature type="transmembrane region" description="Helical" evidence="13">
    <location>
        <begin position="234"/>
        <end position="258"/>
    </location>
</feature>
<evidence type="ECO:0000256" key="3">
    <source>
        <dbReference type="ARBA" id="ARBA00022448"/>
    </source>
</evidence>
<keyword evidence="3" id="KW-0813">Transport</keyword>
<dbReference type="EMBL" id="AP023418">
    <property type="protein sequence ID" value="BCK81201.1"/>
    <property type="molecule type" value="Genomic_DNA"/>
</dbReference>
<evidence type="ECO:0000313" key="14">
    <source>
        <dbReference type="EMBL" id="BCK81201.1"/>
    </source>
</evidence>
<comment type="similarity">
    <text evidence="2">Belongs to the TrkH potassium transport family.</text>
</comment>
<feature type="binding site" evidence="12">
    <location>
        <position position="218"/>
    </location>
    <ligand>
        <name>K(+)</name>
        <dbReference type="ChEBI" id="CHEBI:29103"/>
    </ligand>
</feature>
<name>A0A810Q6W2_9FIRM</name>
<evidence type="ECO:0000256" key="6">
    <source>
        <dbReference type="ARBA" id="ARBA00022538"/>
    </source>
</evidence>
<feature type="binding site" evidence="12">
    <location>
        <position position="109"/>
    </location>
    <ligand>
        <name>K(+)</name>
        <dbReference type="ChEBI" id="CHEBI:29103"/>
    </ligand>
</feature>
<keyword evidence="8 12" id="KW-0630">Potassium</keyword>
<keyword evidence="12" id="KW-0479">Metal-binding</keyword>
<dbReference type="InterPro" id="IPR003445">
    <property type="entry name" value="Cat_transpt"/>
</dbReference>
<dbReference type="AlphaFoldDB" id="A0A810Q6W2"/>
<evidence type="ECO:0000256" key="13">
    <source>
        <dbReference type="SAM" id="Phobius"/>
    </source>
</evidence>
<feature type="transmembrane region" description="Helical" evidence="13">
    <location>
        <begin position="392"/>
        <end position="412"/>
    </location>
</feature>
<dbReference type="InterPro" id="IPR004772">
    <property type="entry name" value="TrkH"/>
</dbReference>
<dbReference type="Proteomes" id="UP000681035">
    <property type="component" value="Chromosome"/>
</dbReference>
<keyword evidence="9 13" id="KW-1133">Transmembrane helix</keyword>
<evidence type="ECO:0000256" key="5">
    <source>
        <dbReference type="ARBA" id="ARBA00022519"/>
    </source>
</evidence>
<evidence type="ECO:0000256" key="4">
    <source>
        <dbReference type="ARBA" id="ARBA00022475"/>
    </source>
</evidence>
<sequence length="481" mass="51643">MNFRLILNIMGYTLWVEAGCLLLPLLVSAGYGEACWEPFLWTLGLCSLCGLILTRIPARKNRLQGRDGYAVVAMAWIVLCLFGAVPYVLSGAVPHYADALFETASGLTTTGATILTDVEAMPRGILFWRALTQWMGGMGVLVLFLALMPRTGAGAVHLMRAESPGPIKSKLLPHVSDTAKVLYGIYIGLTAAEIVALCLAGMDFYEAVLHSFSTISTGGFSTRNASIAAFGSPAITWIVAIFMFLSGINFSLIFISLRGHIRAALHSEELRLYTLLTLGSIGLIAASLMVQQSVPLGRALKDSVFNAVSTVTTTGFATADFAQWPVFGQMLLVILMFTGACAGSTSGGIKVSRILLLGKLLHREIKKILHPKHISVITVDGQLVEDRVVSSAAAYMVAYMILLLGGATLLAWDNLGFTESFTAVLTCLGNVGPGLGRLGPAGNFSPFSGFSKVVMSLLMLLGRLELMPILVMLSPRMWRER</sequence>
<dbReference type="GO" id="GO:0005886">
    <property type="term" value="C:plasma membrane"/>
    <property type="evidence" value="ECO:0007669"/>
    <property type="project" value="UniProtKB-SubCell"/>
</dbReference>
<dbReference type="PANTHER" id="PTHR32024">
    <property type="entry name" value="TRK SYSTEM POTASSIUM UPTAKE PROTEIN TRKG-RELATED"/>
    <property type="match status" value="1"/>
</dbReference>
<keyword evidence="11 13" id="KW-0472">Membrane</keyword>
<keyword evidence="15" id="KW-1185">Reference proteome</keyword>
<feature type="binding site" evidence="12">
    <location>
        <position position="431"/>
    </location>
    <ligand>
        <name>K(+)</name>
        <dbReference type="ChEBI" id="CHEBI:29103"/>
    </ligand>
</feature>
<keyword evidence="4" id="KW-1003">Cell membrane</keyword>
<dbReference type="Pfam" id="PF02386">
    <property type="entry name" value="TrkH"/>
    <property type="match status" value="1"/>
</dbReference>